<keyword evidence="1" id="KW-0808">Transferase</keyword>
<reference evidence="1" key="1">
    <citation type="submission" date="2022-05" db="EMBL/GenBank/DDBJ databases">
        <title>Jatrophihabitans sp. SB3-54 whole genome sequence.</title>
        <authorList>
            <person name="Suh M.K."/>
            <person name="Eom M.K."/>
            <person name="Kim J.S."/>
            <person name="Kim H.S."/>
            <person name="Do H.E."/>
            <person name="Shin Y.K."/>
            <person name="Lee J.-S."/>
        </authorList>
    </citation>
    <scope>NUCLEOTIDE SEQUENCE</scope>
    <source>
        <strain evidence="1">SB3-54</strain>
    </source>
</reference>
<dbReference type="GO" id="GO:0016757">
    <property type="term" value="F:glycosyltransferase activity"/>
    <property type="evidence" value="ECO:0007669"/>
    <property type="project" value="UniProtKB-KW"/>
</dbReference>
<evidence type="ECO:0000313" key="2">
    <source>
        <dbReference type="Proteomes" id="UP001164693"/>
    </source>
</evidence>
<dbReference type="Gene3D" id="3.40.50.2000">
    <property type="entry name" value="Glycogen Phosphorylase B"/>
    <property type="match status" value="2"/>
</dbReference>
<dbReference type="RefSeq" id="WP_269442428.1">
    <property type="nucleotide sequence ID" value="NZ_CP097463.1"/>
</dbReference>
<dbReference type="EC" id="2.4.-.-" evidence="1"/>
<organism evidence="1 2">
    <name type="scientific">Jatrophihabitans cynanchi</name>
    <dbReference type="NCBI Taxonomy" id="2944128"/>
    <lineage>
        <taxon>Bacteria</taxon>
        <taxon>Bacillati</taxon>
        <taxon>Actinomycetota</taxon>
        <taxon>Actinomycetes</taxon>
        <taxon>Jatrophihabitantales</taxon>
        <taxon>Jatrophihabitantaceae</taxon>
        <taxon>Jatrophihabitans</taxon>
    </lineage>
</organism>
<dbReference type="EMBL" id="CP097463">
    <property type="protein sequence ID" value="WAX55903.1"/>
    <property type="molecule type" value="Genomic_DNA"/>
</dbReference>
<dbReference type="Pfam" id="PF13692">
    <property type="entry name" value="Glyco_trans_1_4"/>
    <property type="match status" value="1"/>
</dbReference>
<proteinExistence type="predicted"/>
<protein>
    <submittedName>
        <fullName evidence="1">Glycosyltransferase</fullName>
        <ecNumber evidence="1">2.4.-.-</ecNumber>
    </submittedName>
</protein>
<dbReference type="SUPFAM" id="SSF53756">
    <property type="entry name" value="UDP-Glycosyltransferase/glycogen phosphorylase"/>
    <property type="match status" value="1"/>
</dbReference>
<accession>A0ABY7JW46</accession>
<gene>
    <name evidence="1" type="ORF">M6B22_15345</name>
</gene>
<dbReference type="PANTHER" id="PTHR12526">
    <property type="entry name" value="GLYCOSYLTRANSFERASE"/>
    <property type="match status" value="1"/>
</dbReference>
<keyword evidence="1" id="KW-0328">Glycosyltransferase</keyword>
<evidence type="ECO:0000313" key="1">
    <source>
        <dbReference type="EMBL" id="WAX55903.1"/>
    </source>
</evidence>
<dbReference type="Proteomes" id="UP001164693">
    <property type="component" value="Chromosome"/>
</dbReference>
<sequence length="364" mass="39491">MTVHPFLFVHPSDELYGADRMLLEMLAALPKEQPTEVWLPTDLVHPVAPLCAEIAALGITVRHVDLPVLRRAYRAPGALFALQRRCRAFARELRLVKAATVYCTTSATFLAAAVARHVGVPCVVGHVQEIWTRGDRRILAPLARHCERLVAISSPVAESLTPRLRARTSIVPNATPEPATRTPLDDHAGPLRFVIASRWNGWKGHRTLLAAWDRLTTSAQLVILGGPPPSGESVDVHAMVAGLRRPETVSVVGEVVDPSAFIDAADVVLVPSDQAEPFGLVAIEAFAMGRPVIGSAAGGLRDIITPQQDGWLFPPGDVDALVGLLSGLTRSEVTAAGSEARRTYQDRYKSESYAVRWRKAVFDQ</sequence>
<keyword evidence="2" id="KW-1185">Reference proteome</keyword>
<name>A0ABY7JW46_9ACTN</name>
<dbReference type="PANTHER" id="PTHR12526:SF638">
    <property type="entry name" value="SPORE COAT PROTEIN SA"/>
    <property type="match status" value="1"/>
</dbReference>